<organism evidence="2 3">
    <name type="scientific">Pisum sativum</name>
    <name type="common">Garden pea</name>
    <name type="synonym">Lathyrus oleraceus</name>
    <dbReference type="NCBI Taxonomy" id="3888"/>
    <lineage>
        <taxon>Eukaryota</taxon>
        <taxon>Viridiplantae</taxon>
        <taxon>Streptophyta</taxon>
        <taxon>Embryophyta</taxon>
        <taxon>Tracheophyta</taxon>
        <taxon>Spermatophyta</taxon>
        <taxon>Magnoliopsida</taxon>
        <taxon>eudicotyledons</taxon>
        <taxon>Gunneridae</taxon>
        <taxon>Pentapetalae</taxon>
        <taxon>rosids</taxon>
        <taxon>fabids</taxon>
        <taxon>Fabales</taxon>
        <taxon>Fabaceae</taxon>
        <taxon>Papilionoideae</taxon>
        <taxon>50 kb inversion clade</taxon>
        <taxon>NPAAA clade</taxon>
        <taxon>Hologalegina</taxon>
        <taxon>IRL clade</taxon>
        <taxon>Fabeae</taxon>
        <taxon>Lathyrus</taxon>
    </lineage>
</organism>
<evidence type="ECO:0000313" key="3">
    <source>
        <dbReference type="Proteomes" id="UP001058974"/>
    </source>
</evidence>
<name>A0A9D4WVI3_PEA</name>
<comment type="caution">
    <text evidence="2">The sequence shown here is derived from an EMBL/GenBank/DDBJ whole genome shotgun (WGS) entry which is preliminary data.</text>
</comment>
<feature type="compositionally biased region" description="Polar residues" evidence="1">
    <location>
        <begin position="42"/>
        <end position="51"/>
    </location>
</feature>
<sequence length="223" mass="24344">MSSLYLDPIKITNVELDVIASTKGSIVPKVVGSVELTEKSGSDSSTVSLDNPRSDKTLDVTTSLAQTDHSIETPLEKFDAKSDSEFVPVKSSKKYKEKDDSDSMYVDISDKEENDGVKKDQSKDIVNVEDPDFDDEPIGKRLDLGIAKRTGIIAELRDTCKTLDETIKACTKKKSKLDILINALSEEDAEGNLGGDKEESNEVVEDDDASGDDVEETTNTNDD</sequence>
<protein>
    <submittedName>
        <fullName evidence="2">Uncharacterized protein</fullName>
    </submittedName>
</protein>
<feature type="compositionally biased region" description="Acidic residues" evidence="1">
    <location>
        <begin position="201"/>
        <end position="223"/>
    </location>
</feature>
<evidence type="ECO:0000256" key="1">
    <source>
        <dbReference type="SAM" id="MobiDB-lite"/>
    </source>
</evidence>
<dbReference type="Gramene" id="Psat05G0431500-T1">
    <property type="protein sequence ID" value="KAI5408435.1"/>
    <property type="gene ID" value="KIW84_054315"/>
</dbReference>
<gene>
    <name evidence="2" type="ORF">KIW84_054315</name>
</gene>
<dbReference type="EMBL" id="JAMSHJ010000005">
    <property type="protein sequence ID" value="KAI5408435.1"/>
    <property type="molecule type" value="Genomic_DNA"/>
</dbReference>
<accession>A0A9D4WVI3</accession>
<dbReference type="AlphaFoldDB" id="A0A9D4WVI3"/>
<reference evidence="2 3" key="1">
    <citation type="journal article" date="2022" name="Nat. Genet.">
        <title>Improved pea reference genome and pan-genome highlight genomic features and evolutionary characteristics.</title>
        <authorList>
            <person name="Yang T."/>
            <person name="Liu R."/>
            <person name="Luo Y."/>
            <person name="Hu S."/>
            <person name="Wang D."/>
            <person name="Wang C."/>
            <person name="Pandey M.K."/>
            <person name="Ge S."/>
            <person name="Xu Q."/>
            <person name="Li N."/>
            <person name="Li G."/>
            <person name="Huang Y."/>
            <person name="Saxena R.K."/>
            <person name="Ji Y."/>
            <person name="Li M."/>
            <person name="Yan X."/>
            <person name="He Y."/>
            <person name="Liu Y."/>
            <person name="Wang X."/>
            <person name="Xiang C."/>
            <person name="Varshney R.K."/>
            <person name="Ding H."/>
            <person name="Gao S."/>
            <person name="Zong X."/>
        </authorList>
    </citation>
    <scope>NUCLEOTIDE SEQUENCE [LARGE SCALE GENOMIC DNA]</scope>
    <source>
        <strain evidence="2 3">cv. Zhongwan 6</strain>
    </source>
</reference>
<evidence type="ECO:0000313" key="2">
    <source>
        <dbReference type="EMBL" id="KAI5408435.1"/>
    </source>
</evidence>
<feature type="region of interest" description="Disordered" evidence="1">
    <location>
        <begin position="37"/>
        <end position="62"/>
    </location>
</feature>
<dbReference type="Proteomes" id="UP001058974">
    <property type="component" value="Chromosome 5"/>
</dbReference>
<feature type="region of interest" description="Disordered" evidence="1">
    <location>
        <begin position="185"/>
        <end position="223"/>
    </location>
</feature>
<proteinExistence type="predicted"/>
<keyword evidence="3" id="KW-1185">Reference proteome</keyword>